<dbReference type="AlphaFoldDB" id="A0A0B0EGZ1"/>
<dbReference type="Proteomes" id="UP000030652">
    <property type="component" value="Unassembled WGS sequence"/>
</dbReference>
<proteinExistence type="predicted"/>
<accession>A0A0B0EGZ1</accession>
<gene>
    <name evidence="1" type="ORF">SCABRO_02419</name>
</gene>
<evidence type="ECO:0000313" key="1">
    <source>
        <dbReference type="EMBL" id="KHE91839.1"/>
    </source>
</evidence>
<name>A0A0B0EGZ1_9BACT</name>
<sequence length="134" mass="15197">MHRANHISKVTNSLQAINIYTKSIKVQFHVRVWPRPWQTRHVGGCPLSRNNPLGSVVPPPHIVQRNLDFLRLMPELRSTLKMLSAPMICSPRLRRPNRCSSTPALAPPKAGRTFCVTGRLWSAAEKPVRVHAKR</sequence>
<evidence type="ECO:0000313" key="2">
    <source>
        <dbReference type="Proteomes" id="UP000030652"/>
    </source>
</evidence>
<organism evidence="1 2">
    <name type="scientific">Candidatus Scalindua brodae</name>
    <dbReference type="NCBI Taxonomy" id="237368"/>
    <lineage>
        <taxon>Bacteria</taxon>
        <taxon>Pseudomonadati</taxon>
        <taxon>Planctomycetota</taxon>
        <taxon>Candidatus Brocadiia</taxon>
        <taxon>Candidatus Brocadiales</taxon>
        <taxon>Candidatus Scalinduaceae</taxon>
        <taxon>Candidatus Scalindua</taxon>
    </lineage>
</organism>
<comment type="caution">
    <text evidence="1">The sequence shown here is derived from an EMBL/GenBank/DDBJ whole genome shotgun (WGS) entry which is preliminary data.</text>
</comment>
<reference evidence="1 2" key="1">
    <citation type="submission" date="2014-10" db="EMBL/GenBank/DDBJ databases">
        <title>Draft genome of anammox bacterium scalindua brodae, obtained using differential coverage binning of sequence data from two enrichment reactors.</title>
        <authorList>
            <person name="Speth D.R."/>
            <person name="Russ L."/>
            <person name="Kartal B."/>
            <person name="Op den Camp H.J."/>
            <person name="Dutilh B.E."/>
            <person name="Jetten M.S."/>
        </authorList>
    </citation>
    <scope>NUCLEOTIDE SEQUENCE [LARGE SCALE GENOMIC DNA]</scope>
    <source>
        <strain evidence="1">RU1</strain>
    </source>
</reference>
<dbReference type="EMBL" id="JRYO01000171">
    <property type="protein sequence ID" value="KHE91839.1"/>
    <property type="molecule type" value="Genomic_DNA"/>
</dbReference>
<protein>
    <submittedName>
        <fullName evidence="1">Uncharacterized protein</fullName>
    </submittedName>
</protein>